<accession>A0A0D2LUD3</accession>
<sequence length="83" mass="8308">MALQALAVSNAGVADGAAAGGAATIASSRPRRYLMCNGDAPTVASGPLLPSASARRLSPSCAGRLSLSAFLRARETRCGAARY</sequence>
<reference evidence="2" key="1">
    <citation type="submission" date="2014-04" db="EMBL/GenBank/DDBJ databases">
        <title>Evolutionary Origins and Diversification of the Mycorrhizal Mutualists.</title>
        <authorList>
            <consortium name="DOE Joint Genome Institute"/>
            <consortium name="Mycorrhizal Genomics Consortium"/>
            <person name="Kohler A."/>
            <person name="Kuo A."/>
            <person name="Nagy L.G."/>
            <person name="Floudas D."/>
            <person name="Copeland A."/>
            <person name="Barry K.W."/>
            <person name="Cichocki N."/>
            <person name="Veneault-Fourrey C."/>
            <person name="LaButti K."/>
            <person name="Lindquist E.A."/>
            <person name="Lipzen A."/>
            <person name="Lundell T."/>
            <person name="Morin E."/>
            <person name="Murat C."/>
            <person name="Riley R."/>
            <person name="Ohm R."/>
            <person name="Sun H."/>
            <person name="Tunlid A."/>
            <person name="Henrissat B."/>
            <person name="Grigoriev I.V."/>
            <person name="Hibbett D.S."/>
            <person name="Martin F."/>
        </authorList>
    </citation>
    <scope>NUCLEOTIDE SEQUENCE [LARGE SCALE GENOMIC DNA]</scope>
    <source>
        <strain evidence="2">FD-334 SS-4</strain>
    </source>
</reference>
<keyword evidence="2" id="KW-1185">Reference proteome</keyword>
<evidence type="ECO:0000313" key="1">
    <source>
        <dbReference type="EMBL" id="KJA14468.1"/>
    </source>
</evidence>
<protein>
    <submittedName>
        <fullName evidence="1">Uncharacterized protein</fullName>
    </submittedName>
</protein>
<dbReference type="AlphaFoldDB" id="A0A0D2LUD3"/>
<gene>
    <name evidence="1" type="ORF">HYPSUDRAFT_208692</name>
</gene>
<organism evidence="1 2">
    <name type="scientific">Hypholoma sublateritium (strain FD-334 SS-4)</name>
    <dbReference type="NCBI Taxonomy" id="945553"/>
    <lineage>
        <taxon>Eukaryota</taxon>
        <taxon>Fungi</taxon>
        <taxon>Dikarya</taxon>
        <taxon>Basidiomycota</taxon>
        <taxon>Agaricomycotina</taxon>
        <taxon>Agaricomycetes</taxon>
        <taxon>Agaricomycetidae</taxon>
        <taxon>Agaricales</taxon>
        <taxon>Agaricineae</taxon>
        <taxon>Strophariaceae</taxon>
        <taxon>Hypholoma</taxon>
    </lineage>
</organism>
<evidence type="ECO:0000313" key="2">
    <source>
        <dbReference type="Proteomes" id="UP000054270"/>
    </source>
</evidence>
<dbReference type="EMBL" id="KN817678">
    <property type="protein sequence ID" value="KJA14468.1"/>
    <property type="molecule type" value="Genomic_DNA"/>
</dbReference>
<name>A0A0D2LUD3_HYPSF</name>
<proteinExistence type="predicted"/>
<dbReference type="Proteomes" id="UP000054270">
    <property type="component" value="Unassembled WGS sequence"/>
</dbReference>